<dbReference type="SMART" id="SM00554">
    <property type="entry name" value="FAS1"/>
    <property type="match status" value="2"/>
</dbReference>
<keyword evidence="5" id="KW-1185">Reference proteome</keyword>
<dbReference type="HOGENOM" id="CLU_031281_2_3_1"/>
<dbReference type="Gene3D" id="2.30.180.10">
    <property type="entry name" value="FAS1 domain"/>
    <property type="match status" value="2"/>
</dbReference>
<dbReference type="SUPFAM" id="SSF82153">
    <property type="entry name" value="FAS1 domain"/>
    <property type="match status" value="2"/>
</dbReference>
<dbReference type="PANTHER" id="PTHR10900:SF77">
    <property type="entry name" value="FI19380P1"/>
    <property type="match status" value="1"/>
</dbReference>
<feature type="domain" description="FAS1" evidence="3">
    <location>
        <begin position="173"/>
        <end position="300"/>
    </location>
</feature>
<dbReference type="AlphaFoldDB" id="A0A086T9U1"/>
<dbReference type="Proteomes" id="UP000029964">
    <property type="component" value="Unassembled WGS sequence"/>
</dbReference>
<feature type="chain" id="PRO_5001815500" description="FAS1 domain-containing protein" evidence="2">
    <location>
        <begin position="18"/>
        <end position="378"/>
    </location>
</feature>
<dbReference type="PANTHER" id="PTHR10900">
    <property type="entry name" value="PERIOSTIN-RELATED"/>
    <property type="match status" value="1"/>
</dbReference>
<name>A0A086T9U1_HAPC1</name>
<dbReference type="GO" id="GO:0000329">
    <property type="term" value="C:fungal-type vacuole membrane"/>
    <property type="evidence" value="ECO:0007669"/>
    <property type="project" value="TreeGrafter"/>
</dbReference>
<feature type="compositionally biased region" description="Polar residues" evidence="1">
    <location>
        <begin position="302"/>
        <end position="325"/>
    </location>
</feature>
<reference evidence="5" key="1">
    <citation type="journal article" date="2014" name="Genome Announc.">
        <title>Genome sequence and annotation of Acremonium chrysogenum, producer of the beta-lactam antibiotic cephalosporin C.</title>
        <authorList>
            <person name="Terfehr D."/>
            <person name="Dahlmann T.A."/>
            <person name="Specht T."/>
            <person name="Zadra I."/>
            <person name="Kuernsteiner H."/>
            <person name="Kueck U."/>
        </authorList>
    </citation>
    <scope>NUCLEOTIDE SEQUENCE [LARGE SCALE GENOMIC DNA]</scope>
    <source>
        <strain evidence="5">ATCC 11550 / CBS 779.69 / DSM 880 / IAM 14645 / JCM 23072 / IMI 49137</strain>
    </source>
</reference>
<gene>
    <name evidence="4" type="ORF">ACRE_030530</name>
</gene>
<protein>
    <recommendedName>
        <fullName evidence="3">FAS1 domain-containing protein</fullName>
    </recommendedName>
</protein>
<dbReference type="GO" id="GO:0016236">
    <property type="term" value="P:macroautophagy"/>
    <property type="evidence" value="ECO:0007669"/>
    <property type="project" value="TreeGrafter"/>
</dbReference>
<feature type="compositionally biased region" description="Low complexity" evidence="1">
    <location>
        <begin position="332"/>
        <end position="345"/>
    </location>
</feature>
<comment type="caution">
    <text evidence="4">The sequence shown here is derived from an EMBL/GenBank/DDBJ whole genome shotgun (WGS) entry which is preliminary data.</text>
</comment>
<keyword evidence="2" id="KW-0732">Signal</keyword>
<dbReference type="Pfam" id="PF02469">
    <property type="entry name" value="Fasciclin"/>
    <property type="match status" value="2"/>
</dbReference>
<dbReference type="OrthoDB" id="286301at2759"/>
<evidence type="ECO:0000313" key="4">
    <source>
        <dbReference type="EMBL" id="KFH46123.1"/>
    </source>
</evidence>
<evidence type="ECO:0000259" key="3">
    <source>
        <dbReference type="PROSITE" id="PS50213"/>
    </source>
</evidence>
<dbReference type="FunFam" id="2.30.180.10:FF:000032">
    <property type="entry name" value="Fasciclin domain-containing protein, putative"/>
    <property type="match status" value="1"/>
</dbReference>
<organism evidence="4 5">
    <name type="scientific">Hapsidospora chrysogenum (strain ATCC 11550 / CBS 779.69 / DSM 880 / IAM 14645 / JCM 23072 / IMI 49137)</name>
    <name type="common">Acremonium chrysogenum</name>
    <dbReference type="NCBI Taxonomy" id="857340"/>
    <lineage>
        <taxon>Eukaryota</taxon>
        <taxon>Fungi</taxon>
        <taxon>Dikarya</taxon>
        <taxon>Ascomycota</taxon>
        <taxon>Pezizomycotina</taxon>
        <taxon>Sordariomycetes</taxon>
        <taxon>Hypocreomycetidae</taxon>
        <taxon>Hypocreales</taxon>
        <taxon>Bionectriaceae</taxon>
        <taxon>Hapsidospora</taxon>
    </lineage>
</organism>
<dbReference type="STRING" id="857340.A0A086T9U1"/>
<evidence type="ECO:0000256" key="1">
    <source>
        <dbReference type="SAM" id="MobiDB-lite"/>
    </source>
</evidence>
<feature type="region of interest" description="Disordered" evidence="1">
    <location>
        <begin position="301"/>
        <end position="354"/>
    </location>
</feature>
<dbReference type="InterPro" id="IPR050904">
    <property type="entry name" value="Adhesion/Biosynth-related"/>
</dbReference>
<feature type="domain" description="FAS1" evidence="3">
    <location>
        <begin position="23"/>
        <end position="171"/>
    </location>
</feature>
<evidence type="ECO:0000313" key="5">
    <source>
        <dbReference type="Proteomes" id="UP000029964"/>
    </source>
</evidence>
<proteinExistence type="predicted"/>
<dbReference type="PROSITE" id="PS50213">
    <property type="entry name" value="FAS1"/>
    <property type="match status" value="2"/>
</dbReference>
<evidence type="ECO:0000256" key="2">
    <source>
        <dbReference type="SAM" id="SignalP"/>
    </source>
</evidence>
<dbReference type="EMBL" id="JPKY01000023">
    <property type="protein sequence ID" value="KFH46123.1"/>
    <property type="molecule type" value="Genomic_DNA"/>
</dbReference>
<dbReference type="InterPro" id="IPR000782">
    <property type="entry name" value="FAS1_domain"/>
</dbReference>
<sequence>MKTQSLLSLALSALALAQQDDNKPSLTDALSSKSDTLSLLGELISNNTEVLEALQGATDITILAPDNDAISELLKSSAVTESKDSGLVPALLSYHVLNGTYMAADVKETPAFIPTLLGNAKYENVTGGQVVEAVTDGETVSFYSALKMAANVTEADIEFEGGVIHIINSVLQIPQSATKTAVEGGLSALVGAVTEADLGSTLDGLEDITIFAPNNDAFAAIASVVGELSAEDLAGILQYHVIQGTVAYSSGLEGGKVETVSGEEVNISIDDGNVSVNGAKVVIPDILIANGVVHVIDGVLNPDNSSDEPNPSTTTPAFTGASTMSDGMVPFTSAAPSPTESSATELKTGTSQQAAPRATAAAAMGVLLGGAASVVNGF</sequence>
<feature type="signal peptide" evidence="2">
    <location>
        <begin position="1"/>
        <end position="17"/>
    </location>
</feature>
<accession>A0A086T9U1</accession>
<dbReference type="InterPro" id="IPR036378">
    <property type="entry name" value="FAS1_dom_sf"/>
</dbReference>